<keyword evidence="11" id="KW-1185">Reference proteome</keyword>
<dbReference type="PROSITE" id="PS00135">
    <property type="entry name" value="TRYPSIN_SER"/>
    <property type="match status" value="1"/>
</dbReference>
<dbReference type="PRINTS" id="PR00722">
    <property type="entry name" value="CHYMOTRYPSIN"/>
</dbReference>
<reference evidence="10" key="1">
    <citation type="submission" date="2025-08" db="UniProtKB">
        <authorList>
            <consortium name="Ensembl"/>
        </authorList>
    </citation>
    <scope>IDENTIFICATION</scope>
</reference>
<dbReference type="Proteomes" id="UP000261540">
    <property type="component" value="Unplaced"/>
</dbReference>
<dbReference type="PROSITE" id="PS00134">
    <property type="entry name" value="TRYPSIN_HIS"/>
    <property type="match status" value="1"/>
</dbReference>
<dbReference type="FunFam" id="2.40.10.10:FF:000024">
    <property type="entry name" value="Serine protease 53"/>
    <property type="match status" value="1"/>
</dbReference>
<evidence type="ECO:0000256" key="7">
    <source>
        <dbReference type="RuleBase" id="RU363034"/>
    </source>
</evidence>
<dbReference type="Gene3D" id="2.40.10.10">
    <property type="entry name" value="Trypsin-like serine proteases"/>
    <property type="match status" value="1"/>
</dbReference>
<evidence type="ECO:0000313" key="10">
    <source>
        <dbReference type="Ensembl" id="ENSPKIP00000011776.1"/>
    </source>
</evidence>
<proteinExistence type="predicted"/>
<evidence type="ECO:0000256" key="4">
    <source>
        <dbReference type="ARBA" id="ARBA00022825"/>
    </source>
</evidence>
<protein>
    <submittedName>
        <fullName evidence="10">Si:dkey-16l2.17</fullName>
    </submittedName>
</protein>
<evidence type="ECO:0000256" key="2">
    <source>
        <dbReference type="ARBA" id="ARBA00022729"/>
    </source>
</evidence>
<dbReference type="STRING" id="1676925.ENSPKIP00000011776"/>
<dbReference type="PANTHER" id="PTHR24253:SF144">
    <property type="entry name" value="CHYMOTRYPSIN-LIKE PROTEASE CTRL-1-RELATED"/>
    <property type="match status" value="1"/>
</dbReference>
<dbReference type="InterPro" id="IPR001254">
    <property type="entry name" value="Trypsin_dom"/>
</dbReference>
<dbReference type="GO" id="GO:0004252">
    <property type="term" value="F:serine-type endopeptidase activity"/>
    <property type="evidence" value="ECO:0007669"/>
    <property type="project" value="InterPro"/>
</dbReference>
<keyword evidence="1 7" id="KW-0645">Protease</keyword>
<keyword evidence="2" id="KW-0732">Signal</keyword>
<keyword evidence="8" id="KW-1133">Transmembrane helix</keyword>
<keyword evidence="3 7" id="KW-0378">Hydrolase</keyword>
<dbReference type="InterPro" id="IPR043504">
    <property type="entry name" value="Peptidase_S1_PA_chymotrypsin"/>
</dbReference>
<keyword evidence="4 7" id="KW-0720">Serine protease</keyword>
<dbReference type="Ensembl" id="ENSPKIT00000023728.1">
    <property type="protein sequence ID" value="ENSPKIP00000011776.1"/>
    <property type="gene ID" value="ENSPKIG00000018665.1"/>
</dbReference>
<dbReference type="SMART" id="SM00020">
    <property type="entry name" value="Tryp_SPc"/>
    <property type="match status" value="1"/>
</dbReference>
<dbReference type="Pfam" id="PF00089">
    <property type="entry name" value="Trypsin"/>
    <property type="match status" value="1"/>
</dbReference>
<dbReference type="CDD" id="cd00190">
    <property type="entry name" value="Tryp_SPc"/>
    <property type="match status" value="1"/>
</dbReference>
<sequence length="340" mass="36551">GQPGTDYGPGQRGRCPGALGVQGARGAPMCGRRFLGNRIVGGNDVREGAWPWQVDIQMGSRGHVCGGSLIAKDWVLSAAHCFPKLADISSYRLYVGRHQLSGVNHHEVSSRVRRVVVPAGYTNPQDGQDVALVQLATPVQWSNWIQPVCLPSDDAVFPSGMQCYVTGWGHIREGVSLPGVGTLQEVQVRIIRQMSCQKMYQVLAFTSDQVDILPDMICAGFPEGGRDSCQGDSGGPLVCPMVNGTWVQAGVVSFGQGCAQPNRPGIYAKVSTFASFIRSTALVVVTQWHSSYGLSCLSVFLFLLLHLPFSLPGSLFPLSPLLFPFSLALLCCNGASLFRL</sequence>
<feature type="transmembrane region" description="Helical" evidence="8">
    <location>
        <begin position="292"/>
        <end position="309"/>
    </location>
</feature>
<evidence type="ECO:0000313" key="11">
    <source>
        <dbReference type="Proteomes" id="UP000261540"/>
    </source>
</evidence>
<keyword evidence="6" id="KW-0325">Glycoprotein</keyword>
<evidence type="ECO:0000259" key="9">
    <source>
        <dbReference type="PROSITE" id="PS50240"/>
    </source>
</evidence>
<name>A0A3B3R257_9TELE</name>
<dbReference type="GeneTree" id="ENSGT00940000166391"/>
<keyword evidence="5" id="KW-1015">Disulfide bond</keyword>
<dbReference type="AlphaFoldDB" id="A0A3B3R257"/>
<keyword evidence="8" id="KW-0812">Transmembrane</keyword>
<dbReference type="GO" id="GO:0006508">
    <property type="term" value="P:proteolysis"/>
    <property type="evidence" value="ECO:0007669"/>
    <property type="project" value="UniProtKB-KW"/>
</dbReference>
<evidence type="ECO:0000256" key="3">
    <source>
        <dbReference type="ARBA" id="ARBA00022801"/>
    </source>
</evidence>
<evidence type="ECO:0000256" key="6">
    <source>
        <dbReference type="ARBA" id="ARBA00023180"/>
    </source>
</evidence>
<feature type="transmembrane region" description="Helical" evidence="8">
    <location>
        <begin position="321"/>
        <end position="338"/>
    </location>
</feature>
<dbReference type="InterPro" id="IPR001314">
    <property type="entry name" value="Peptidase_S1A"/>
</dbReference>
<feature type="domain" description="Peptidase S1" evidence="9">
    <location>
        <begin position="39"/>
        <end position="282"/>
    </location>
</feature>
<evidence type="ECO:0000256" key="8">
    <source>
        <dbReference type="SAM" id="Phobius"/>
    </source>
</evidence>
<dbReference type="PROSITE" id="PS50240">
    <property type="entry name" value="TRYPSIN_DOM"/>
    <property type="match status" value="1"/>
</dbReference>
<dbReference type="InterPro" id="IPR009003">
    <property type="entry name" value="Peptidase_S1_PA"/>
</dbReference>
<dbReference type="InterPro" id="IPR018114">
    <property type="entry name" value="TRYPSIN_HIS"/>
</dbReference>
<reference evidence="10" key="2">
    <citation type="submission" date="2025-09" db="UniProtKB">
        <authorList>
            <consortium name="Ensembl"/>
        </authorList>
    </citation>
    <scope>IDENTIFICATION</scope>
</reference>
<evidence type="ECO:0000256" key="1">
    <source>
        <dbReference type="ARBA" id="ARBA00022670"/>
    </source>
</evidence>
<dbReference type="PANTHER" id="PTHR24253">
    <property type="entry name" value="TRANSMEMBRANE PROTEASE SERINE"/>
    <property type="match status" value="1"/>
</dbReference>
<dbReference type="InterPro" id="IPR033116">
    <property type="entry name" value="TRYPSIN_SER"/>
</dbReference>
<accession>A0A3B3R257</accession>
<organism evidence="10 11">
    <name type="scientific">Paramormyrops kingsleyae</name>
    <dbReference type="NCBI Taxonomy" id="1676925"/>
    <lineage>
        <taxon>Eukaryota</taxon>
        <taxon>Metazoa</taxon>
        <taxon>Chordata</taxon>
        <taxon>Craniata</taxon>
        <taxon>Vertebrata</taxon>
        <taxon>Euteleostomi</taxon>
        <taxon>Actinopterygii</taxon>
        <taxon>Neopterygii</taxon>
        <taxon>Teleostei</taxon>
        <taxon>Osteoglossocephala</taxon>
        <taxon>Osteoglossomorpha</taxon>
        <taxon>Osteoglossiformes</taxon>
        <taxon>Mormyridae</taxon>
        <taxon>Paramormyrops</taxon>
    </lineage>
</organism>
<evidence type="ECO:0000256" key="5">
    <source>
        <dbReference type="ARBA" id="ARBA00023157"/>
    </source>
</evidence>
<dbReference type="SUPFAM" id="SSF50494">
    <property type="entry name" value="Trypsin-like serine proteases"/>
    <property type="match status" value="1"/>
</dbReference>
<keyword evidence="8" id="KW-0472">Membrane</keyword>